<protein>
    <submittedName>
        <fullName evidence="2">Uncharacterized protein</fullName>
    </submittedName>
</protein>
<dbReference type="AlphaFoldDB" id="A0A7S9PRY3"/>
<accession>A0A7S9PRY3</accession>
<dbReference type="EMBL" id="CP031385">
    <property type="protein sequence ID" value="QPG93796.1"/>
    <property type="molecule type" value="Genomic_DNA"/>
</dbReference>
<organism evidence="2 3">
    <name type="scientific">Epichloe festucae (strain Fl1)</name>
    <dbReference type="NCBI Taxonomy" id="877507"/>
    <lineage>
        <taxon>Eukaryota</taxon>
        <taxon>Fungi</taxon>
        <taxon>Dikarya</taxon>
        <taxon>Ascomycota</taxon>
        <taxon>Pezizomycotina</taxon>
        <taxon>Sordariomycetes</taxon>
        <taxon>Hypocreomycetidae</taxon>
        <taxon>Hypocreales</taxon>
        <taxon>Clavicipitaceae</taxon>
        <taxon>Epichloe</taxon>
    </lineage>
</organism>
<evidence type="ECO:0000313" key="2">
    <source>
        <dbReference type="EMBL" id="QPG93796.1"/>
    </source>
</evidence>
<gene>
    <name evidence="2" type="ORF">C2857_002526</name>
</gene>
<sequence length="539" mass="60781">MHHPCFEGETSEIALFNRFTTIQLGNLPPVGHPLIYHNTTSSSLHGPCHPLRHLVMFDESSGQVFREWTVPSQNLNDQGGDRHWSSPRQHSLFNPKGTKGPRSLIDMAIHVVVDNIGGISEEHVDAIPDRLLWRLWRFFEARGVCLHAWKLFSKVLTTVDEDKPLGLYRFRHHICRPTDELKIYVEPLVSLTTDFLSHLVISGGCQFSTSELLCLTDLRNLGALEIIQPADEPRTHFSEVNDRLLRGWTETDDPFPILRVLRIWVDRDITRNSLRWATKFPSLSLYDVAAARRDWKDPHAFALEHGWEKARSSSGAEDSLLRYLMLLAPAEHIYSNRLRDQAKRVDADLMSLCSDSRCSIKFVANRQAPPLLDYLTDTTRAFIPSWHINAATREAAPCHGIPFEAWAFWLYSFIGQISGDEDLHSRGFETDMQAVAGPFVLPSKPMASLFLGHNGRGGGITNTLSHVGRGLFSVNSALSMVQMTFTRPGIVDDKNSHGPVSPPTATKKQASHASSDQRESCLRSKKRQRLGDILQSFTQ</sequence>
<keyword evidence="3" id="KW-1185">Reference proteome</keyword>
<dbReference type="Proteomes" id="UP000594364">
    <property type="component" value="Chromosome 1"/>
</dbReference>
<dbReference type="OrthoDB" id="5273928at2759"/>
<evidence type="ECO:0000313" key="3">
    <source>
        <dbReference type="Proteomes" id="UP000594364"/>
    </source>
</evidence>
<feature type="region of interest" description="Disordered" evidence="1">
    <location>
        <begin position="489"/>
        <end position="539"/>
    </location>
</feature>
<feature type="compositionally biased region" description="Polar residues" evidence="1">
    <location>
        <begin position="503"/>
        <end position="514"/>
    </location>
</feature>
<proteinExistence type="predicted"/>
<reference evidence="2 3" key="1">
    <citation type="journal article" date="2018" name="PLoS Genet.">
        <title>Repeat elements organise 3D genome structure and mediate transcription in the filamentous fungus Epichloe festucae.</title>
        <authorList>
            <person name="Winter D.J."/>
            <person name="Ganley A.R.D."/>
            <person name="Young C.A."/>
            <person name="Liachko I."/>
            <person name="Schardl C.L."/>
            <person name="Dupont P.Y."/>
            <person name="Berry D."/>
            <person name="Ram A."/>
            <person name="Scott B."/>
            <person name="Cox M.P."/>
        </authorList>
    </citation>
    <scope>NUCLEOTIDE SEQUENCE [LARGE SCALE GENOMIC DNA]</scope>
    <source>
        <strain evidence="2 3">Fl1</strain>
    </source>
</reference>
<name>A0A7S9PRY3_EPIFF</name>
<evidence type="ECO:0000256" key="1">
    <source>
        <dbReference type="SAM" id="MobiDB-lite"/>
    </source>
</evidence>